<accession>A0A510K5N7</accession>
<proteinExistence type="predicted"/>
<keyword evidence="2" id="KW-1185">Reference proteome</keyword>
<organism evidence="1 2">
    <name type="scientific">Leptotrichia trevisanii</name>
    <dbReference type="NCBI Taxonomy" id="109328"/>
    <lineage>
        <taxon>Bacteria</taxon>
        <taxon>Fusobacteriati</taxon>
        <taxon>Fusobacteriota</taxon>
        <taxon>Fusobacteriia</taxon>
        <taxon>Fusobacteriales</taxon>
        <taxon>Leptotrichiaceae</taxon>
        <taxon>Leptotrichia</taxon>
    </lineage>
</organism>
<name>A0A510K5N7_9FUSO</name>
<protein>
    <submittedName>
        <fullName evidence="1">Uncharacterized protein</fullName>
    </submittedName>
</protein>
<sequence>MQEKVDKENVKLSRIWGQQAYEEYFRRHAVKDLAEFYQNKRGFGYDEAEDRATDLIERNGRDWDFVISVMNDTITDEYVDELETSPSSYGHFDDEIGL</sequence>
<dbReference type="EMBL" id="AP019833">
    <property type="protein sequence ID" value="BBM46517.1"/>
    <property type="molecule type" value="Genomic_DNA"/>
</dbReference>
<geneLocation type="plasmid" evidence="1 2">
    <name>pJMUB3870-2</name>
</geneLocation>
<dbReference type="AlphaFoldDB" id="A0A510K5N7"/>
<dbReference type="Proteomes" id="UP000422644">
    <property type="component" value="Plasmid pJMUB3870-2"/>
</dbReference>
<reference evidence="1 2" key="1">
    <citation type="submission" date="2019-07" db="EMBL/GenBank/DDBJ databases">
        <title>Complete Genome Sequence of Leptotrichia trevisanii Strain JMUB3870.</title>
        <authorList>
            <person name="Watanabe S."/>
            <person name="Cui L."/>
        </authorList>
    </citation>
    <scope>NUCLEOTIDE SEQUENCE [LARGE SCALE GENOMIC DNA]</scope>
    <source>
        <strain evidence="1 2">JMUB3870</strain>
        <plasmid evidence="1 2">pJMUB3870-2</plasmid>
    </source>
</reference>
<evidence type="ECO:0000313" key="2">
    <source>
        <dbReference type="Proteomes" id="UP000422644"/>
    </source>
</evidence>
<gene>
    <name evidence="1" type="ORF">JMUB3870_p2004</name>
</gene>
<dbReference type="RefSeq" id="WP_155283290.1">
    <property type="nucleotide sequence ID" value="NZ_AP019833.1"/>
</dbReference>
<keyword evidence="1" id="KW-0614">Plasmid</keyword>
<evidence type="ECO:0000313" key="1">
    <source>
        <dbReference type="EMBL" id="BBM46517.1"/>
    </source>
</evidence>